<evidence type="ECO:0000256" key="7">
    <source>
        <dbReference type="ARBA" id="ARBA00023118"/>
    </source>
</evidence>
<comment type="catalytic activity">
    <reaction evidence="9">
        <text>DNA(n) + a 2'-deoxyribonucleoside 5'-triphosphate = DNA(n+1) + diphosphate</text>
        <dbReference type="Rhea" id="RHEA:22508"/>
        <dbReference type="Rhea" id="RHEA-COMP:17339"/>
        <dbReference type="Rhea" id="RHEA-COMP:17340"/>
        <dbReference type="ChEBI" id="CHEBI:33019"/>
        <dbReference type="ChEBI" id="CHEBI:61560"/>
        <dbReference type="ChEBI" id="CHEBI:173112"/>
        <dbReference type="EC" id="2.7.7.49"/>
    </reaction>
</comment>
<dbReference type="InterPro" id="IPR000123">
    <property type="entry name" value="Reverse_transcriptase_msDNA"/>
</dbReference>
<name>A0ABS7DIL3_9GAMM</name>
<dbReference type="PROSITE" id="PS50878">
    <property type="entry name" value="RT_POL"/>
    <property type="match status" value="1"/>
</dbReference>
<dbReference type="InterPro" id="IPR030931">
    <property type="entry name" value="Group_II_RT_mat"/>
</dbReference>
<keyword evidence="12" id="KW-1185">Reference proteome</keyword>
<feature type="domain" description="Reverse transcriptase" evidence="10">
    <location>
        <begin position="48"/>
        <end position="275"/>
    </location>
</feature>
<keyword evidence="3 11" id="KW-0548">Nucleotidyltransferase</keyword>
<evidence type="ECO:0000313" key="12">
    <source>
        <dbReference type="Proteomes" id="UP000731465"/>
    </source>
</evidence>
<dbReference type="PANTHER" id="PTHR34047">
    <property type="entry name" value="NUCLEAR INTRON MATURASE 1, MITOCHONDRIAL-RELATED"/>
    <property type="match status" value="1"/>
</dbReference>
<protein>
    <recommendedName>
        <fullName evidence="1">RNA-directed DNA polymerase</fullName>
        <ecNumber evidence="1">2.7.7.49</ecNumber>
    </recommendedName>
</protein>
<evidence type="ECO:0000256" key="6">
    <source>
        <dbReference type="ARBA" id="ARBA00022918"/>
    </source>
</evidence>
<dbReference type="NCBIfam" id="TIGR04416">
    <property type="entry name" value="group_II_RT_mat"/>
    <property type="match status" value="1"/>
</dbReference>
<keyword evidence="6 11" id="KW-0695">RNA-directed DNA polymerase</keyword>
<accession>A0ABS7DIL3</accession>
<comment type="similarity">
    <text evidence="8">Belongs to the bacterial reverse transcriptase family.</text>
</comment>
<evidence type="ECO:0000256" key="4">
    <source>
        <dbReference type="ARBA" id="ARBA00022723"/>
    </source>
</evidence>
<dbReference type="InterPro" id="IPR013597">
    <property type="entry name" value="Mat_intron_G2"/>
</dbReference>
<comment type="caution">
    <text evidence="11">The sequence shown here is derived from an EMBL/GenBank/DDBJ whole genome shotgun (WGS) entry which is preliminary data.</text>
</comment>
<evidence type="ECO:0000256" key="8">
    <source>
        <dbReference type="ARBA" id="ARBA00034120"/>
    </source>
</evidence>
<evidence type="ECO:0000256" key="2">
    <source>
        <dbReference type="ARBA" id="ARBA00022679"/>
    </source>
</evidence>
<dbReference type="InterPro" id="IPR051083">
    <property type="entry name" value="GrpII_Intron_Splice-Mob/Def"/>
</dbReference>
<evidence type="ECO:0000259" key="10">
    <source>
        <dbReference type="PROSITE" id="PS50878"/>
    </source>
</evidence>
<dbReference type="GO" id="GO:0003964">
    <property type="term" value="F:RNA-directed DNA polymerase activity"/>
    <property type="evidence" value="ECO:0007669"/>
    <property type="project" value="UniProtKB-KW"/>
</dbReference>
<keyword evidence="4" id="KW-0479">Metal-binding</keyword>
<evidence type="ECO:0000256" key="9">
    <source>
        <dbReference type="ARBA" id="ARBA00048173"/>
    </source>
</evidence>
<proteinExistence type="inferred from homology"/>
<dbReference type="Proteomes" id="UP000731465">
    <property type="component" value="Unassembled WGS sequence"/>
</dbReference>
<dbReference type="EMBL" id="JAGFNY010000071">
    <property type="protein sequence ID" value="MBW7571147.1"/>
    <property type="molecule type" value="Genomic_DNA"/>
</dbReference>
<evidence type="ECO:0000313" key="11">
    <source>
        <dbReference type="EMBL" id="MBW7571147.1"/>
    </source>
</evidence>
<evidence type="ECO:0000256" key="3">
    <source>
        <dbReference type="ARBA" id="ARBA00022695"/>
    </source>
</evidence>
<keyword evidence="5" id="KW-0460">Magnesium</keyword>
<gene>
    <name evidence="11" type="primary">ltrA</name>
    <name evidence="11" type="ORF">J5V48_09625</name>
</gene>
<dbReference type="Pfam" id="PF08388">
    <property type="entry name" value="GIIM"/>
    <property type="match status" value="1"/>
</dbReference>
<dbReference type="Pfam" id="PF00078">
    <property type="entry name" value="RVT_1"/>
    <property type="match status" value="1"/>
</dbReference>
<dbReference type="CDD" id="cd01651">
    <property type="entry name" value="RT_G2_intron"/>
    <property type="match status" value="1"/>
</dbReference>
<dbReference type="InterPro" id="IPR043502">
    <property type="entry name" value="DNA/RNA_pol_sf"/>
</dbReference>
<organism evidence="11 12">
    <name type="scientific">Succinivibrio faecicola</name>
    <dbReference type="NCBI Taxonomy" id="2820300"/>
    <lineage>
        <taxon>Bacteria</taxon>
        <taxon>Pseudomonadati</taxon>
        <taxon>Pseudomonadota</taxon>
        <taxon>Gammaproteobacteria</taxon>
        <taxon>Aeromonadales</taxon>
        <taxon>Succinivibrionaceae</taxon>
        <taxon>Succinivibrio</taxon>
    </lineage>
</organism>
<dbReference type="PANTHER" id="PTHR34047:SF8">
    <property type="entry name" value="PROTEIN YKFC"/>
    <property type="match status" value="1"/>
</dbReference>
<evidence type="ECO:0000256" key="1">
    <source>
        <dbReference type="ARBA" id="ARBA00012493"/>
    </source>
</evidence>
<keyword evidence="2 11" id="KW-0808">Transferase</keyword>
<dbReference type="PRINTS" id="PR00866">
    <property type="entry name" value="RNADNAPOLMS"/>
</dbReference>
<dbReference type="EC" id="2.7.7.49" evidence="1"/>
<evidence type="ECO:0000256" key="5">
    <source>
        <dbReference type="ARBA" id="ARBA00022842"/>
    </source>
</evidence>
<keyword evidence="7" id="KW-0051">Antiviral defense</keyword>
<reference evidence="11 12" key="1">
    <citation type="submission" date="2021-03" db="EMBL/GenBank/DDBJ databases">
        <title>Succinivibrio sp. nov. isolated from feces of cow.</title>
        <authorList>
            <person name="Choi J.-Y."/>
        </authorList>
    </citation>
    <scope>NUCLEOTIDE SEQUENCE [LARGE SCALE GENOMIC DNA]</scope>
    <source>
        <strain evidence="11 12">AGMB01872</strain>
    </source>
</reference>
<dbReference type="Gene3D" id="3.30.70.270">
    <property type="match status" value="1"/>
</dbReference>
<dbReference type="RefSeq" id="WP_219938415.1">
    <property type="nucleotide sequence ID" value="NZ_JAGFNY010000071.1"/>
</dbReference>
<dbReference type="InterPro" id="IPR043128">
    <property type="entry name" value="Rev_trsase/Diguanyl_cyclase"/>
</dbReference>
<sequence length="429" mass="49874">MITLESILEKDNLNKAFRQVVSNKGTAGIDDMTVDELEPWIRSHPHELTNRIQSGKYRQHPVMRVYIPKDNGEKRPLGIPRVIDRLVQQAVAQELSREFEPIFSDNSYGFRPNRSAHDAIRKVIANANDGYEYVIDLDLAKFFDTVNHSKLLQVLSETIKDGRVISLIHKFLRAKIMDEGKITTPTIGTPQGGPVSPVLANILLNELDKELDKRGHHFVRYADDMMIMCKSQRAAQRTYESITKFIEKKLFLNINKDKTKICHLSEDVKFLGYTFIKRKLKNDETTKWHASVHRKSLAKLKVKIKALTDRRCPKGWSTTKTELNTVLRGWFNYFRLGIRKSLVTTIDGWTRRRIRQMYWKTWKKISTRIKELEKLGINKDKAYQWGNSSKSYWRIAGSFILCRALTNKTIKDEGWSLLSDLFYDGIYSC</sequence>
<dbReference type="InterPro" id="IPR000477">
    <property type="entry name" value="RT_dom"/>
</dbReference>
<dbReference type="SUPFAM" id="SSF56672">
    <property type="entry name" value="DNA/RNA polymerases"/>
    <property type="match status" value="1"/>
</dbReference>